<reference evidence="1" key="2">
    <citation type="submission" date="2020-05" db="UniProtKB">
        <authorList>
            <consortium name="EnsemblMetazoa"/>
        </authorList>
    </citation>
    <scope>IDENTIFICATION</scope>
    <source>
        <strain evidence="1">A-37</strain>
    </source>
</reference>
<sequence length="119" mass="13544">MGKENPIPTSDTSHRYEPPDACKAALALVFYCFPFDTEVEECFKKFAHYKEEMYLQAQRVFNVSADRHYRLLHAATEEKPKIIVLTVIVQEAEGLEAKDANAQSAFGRLQSVRSYSVVL</sequence>
<dbReference type="EMBL" id="AXCM01007612">
    <property type="status" value="NOT_ANNOTATED_CDS"/>
    <property type="molecule type" value="Genomic_DNA"/>
</dbReference>
<dbReference type="EnsemblMetazoa" id="ACUA008788-RA">
    <property type="protein sequence ID" value="ACUA008788-PA"/>
    <property type="gene ID" value="ACUA008788"/>
</dbReference>
<evidence type="ECO:0000313" key="1">
    <source>
        <dbReference type="EnsemblMetazoa" id="ACUA008788-PA"/>
    </source>
</evidence>
<protein>
    <submittedName>
        <fullName evidence="1">Uncharacterized protein</fullName>
    </submittedName>
</protein>
<evidence type="ECO:0000313" key="2">
    <source>
        <dbReference type="Proteomes" id="UP000075883"/>
    </source>
</evidence>
<proteinExistence type="predicted"/>
<name>A0A182M3U1_9DIPT</name>
<reference evidence="2" key="1">
    <citation type="submission" date="2013-09" db="EMBL/GenBank/DDBJ databases">
        <title>The Genome Sequence of Anopheles culicifacies species A.</title>
        <authorList>
            <consortium name="The Broad Institute Genomics Platform"/>
            <person name="Neafsey D.E."/>
            <person name="Besansky N."/>
            <person name="Howell P."/>
            <person name="Walton C."/>
            <person name="Young S.K."/>
            <person name="Zeng Q."/>
            <person name="Gargeya S."/>
            <person name="Fitzgerald M."/>
            <person name="Haas B."/>
            <person name="Abouelleil A."/>
            <person name="Allen A.W."/>
            <person name="Alvarado L."/>
            <person name="Arachchi H.M."/>
            <person name="Berlin A.M."/>
            <person name="Chapman S.B."/>
            <person name="Gainer-Dewar J."/>
            <person name="Goldberg J."/>
            <person name="Griggs A."/>
            <person name="Gujja S."/>
            <person name="Hansen M."/>
            <person name="Howarth C."/>
            <person name="Imamovic A."/>
            <person name="Ireland A."/>
            <person name="Larimer J."/>
            <person name="McCowan C."/>
            <person name="Murphy C."/>
            <person name="Pearson M."/>
            <person name="Poon T.W."/>
            <person name="Priest M."/>
            <person name="Roberts A."/>
            <person name="Saif S."/>
            <person name="Shea T."/>
            <person name="Sisk P."/>
            <person name="Sykes S."/>
            <person name="Wortman J."/>
            <person name="Nusbaum C."/>
            <person name="Birren B."/>
        </authorList>
    </citation>
    <scope>NUCLEOTIDE SEQUENCE [LARGE SCALE GENOMIC DNA]</scope>
    <source>
        <strain evidence="2">A-37</strain>
    </source>
</reference>
<dbReference type="Proteomes" id="UP000075883">
    <property type="component" value="Unassembled WGS sequence"/>
</dbReference>
<keyword evidence="2" id="KW-1185">Reference proteome</keyword>
<organism evidence="1 2">
    <name type="scientific">Anopheles culicifacies</name>
    <dbReference type="NCBI Taxonomy" id="139723"/>
    <lineage>
        <taxon>Eukaryota</taxon>
        <taxon>Metazoa</taxon>
        <taxon>Ecdysozoa</taxon>
        <taxon>Arthropoda</taxon>
        <taxon>Hexapoda</taxon>
        <taxon>Insecta</taxon>
        <taxon>Pterygota</taxon>
        <taxon>Neoptera</taxon>
        <taxon>Endopterygota</taxon>
        <taxon>Diptera</taxon>
        <taxon>Nematocera</taxon>
        <taxon>Culicoidea</taxon>
        <taxon>Culicidae</taxon>
        <taxon>Anophelinae</taxon>
        <taxon>Anopheles</taxon>
        <taxon>culicifacies species complex</taxon>
    </lineage>
</organism>
<accession>A0A182M3U1</accession>
<dbReference type="AlphaFoldDB" id="A0A182M3U1"/>
<dbReference type="VEuPathDB" id="VectorBase:ACUA008788"/>